<gene>
    <name evidence="1" type="ORF">PLICRDRAFT_179494</name>
</gene>
<dbReference type="AlphaFoldDB" id="A0A0C9T8Y0"/>
<name>A0A0C9T8Y0_PLICR</name>
<evidence type="ECO:0000313" key="2">
    <source>
        <dbReference type="Proteomes" id="UP000053263"/>
    </source>
</evidence>
<proteinExistence type="predicted"/>
<dbReference type="HOGENOM" id="CLU_2590741_0_0_1"/>
<dbReference type="EMBL" id="KN832570">
    <property type="protein sequence ID" value="KII84693.1"/>
    <property type="molecule type" value="Genomic_DNA"/>
</dbReference>
<accession>A0A0C9T8Y0</accession>
<sequence>MGGDGPSTVPPAFQIFSRLSTENNPRFGTRENAHALILCANKKSPMPPKKIYAHVNSKKADEHLAEESSITAMNASSTPR</sequence>
<evidence type="ECO:0000313" key="1">
    <source>
        <dbReference type="EMBL" id="KII84693.1"/>
    </source>
</evidence>
<organism evidence="1 2">
    <name type="scientific">Plicaturopsis crispa FD-325 SS-3</name>
    <dbReference type="NCBI Taxonomy" id="944288"/>
    <lineage>
        <taxon>Eukaryota</taxon>
        <taxon>Fungi</taxon>
        <taxon>Dikarya</taxon>
        <taxon>Basidiomycota</taxon>
        <taxon>Agaricomycotina</taxon>
        <taxon>Agaricomycetes</taxon>
        <taxon>Agaricomycetidae</taxon>
        <taxon>Amylocorticiales</taxon>
        <taxon>Amylocorticiaceae</taxon>
        <taxon>Plicatura</taxon>
        <taxon>Plicaturopsis crispa</taxon>
    </lineage>
</organism>
<reference evidence="1 2" key="1">
    <citation type="submission" date="2014-06" db="EMBL/GenBank/DDBJ databases">
        <title>Evolutionary Origins and Diversification of the Mycorrhizal Mutualists.</title>
        <authorList>
            <consortium name="DOE Joint Genome Institute"/>
            <consortium name="Mycorrhizal Genomics Consortium"/>
            <person name="Kohler A."/>
            <person name="Kuo A."/>
            <person name="Nagy L.G."/>
            <person name="Floudas D."/>
            <person name="Copeland A."/>
            <person name="Barry K.W."/>
            <person name="Cichocki N."/>
            <person name="Veneault-Fourrey C."/>
            <person name="LaButti K."/>
            <person name="Lindquist E.A."/>
            <person name="Lipzen A."/>
            <person name="Lundell T."/>
            <person name="Morin E."/>
            <person name="Murat C."/>
            <person name="Riley R."/>
            <person name="Ohm R."/>
            <person name="Sun H."/>
            <person name="Tunlid A."/>
            <person name="Henrissat B."/>
            <person name="Grigoriev I.V."/>
            <person name="Hibbett D.S."/>
            <person name="Martin F."/>
        </authorList>
    </citation>
    <scope>NUCLEOTIDE SEQUENCE [LARGE SCALE GENOMIC DNA]</scope>
    <source>
        <strain evidence="1 2">FD-325 SS-3</strain>
    </source>
</reference>
<protein>
    <submittedName>
        <fullName evidence="1">Uncharacterized protein</fullName>
    </submittedName>
</protein>
<dbReference type="Proteomes" id="UP000053263">
    <property type="component" value="Unassembled WGS sequence"/>
</dbReference>
<keyword evidence="2" id="KW-1185">Reference proteome</keyword>